<evidence type="ECO:0000313" key="6">
    <source>
        <dbReference type="EMBL" id="RAM00149.1"/>
    </source>
</evidence>
<evidence type="ECO:0000313" key="5">
    <source>
        <dbReference type="EMBL" id="QBH15084.1"/>
    </source>
</evidence>
<dbReference type="Pfam" id="PF19567">
    <property type="entry name" value="CpsB_CapC"/>
    <property type="match status" value="1"/>
</dbReference>
<dbReference type="EC" id="3.1.3.48" evidence="2"/>
<dbReference type="InterPro" id="IPR016667">
    <property type="entry name" value="Caps_polysacc_synth_CpsB/CapC"/>
</dbReference>
<protein>
    <recommendedName>
        <fullName evidence="2">protein-tyrosine-phosphatase</fullName>
        <ecNumber evidence="2">3.1.3.48</ecNumber>
    </recommendedName>
</protein>
<comment type="catalytic activity">
    <reaction evidence="4">
        <text>O-phospho-L-tyrosyl-[protein] + H2O = L-tyrosyl-[protein] + phosphate</text>
        <dbReference type="Rhea" id="RHEA:10684"/>
        <dbReference type="Rhea" id="RHEA-COMP:10136"/>
        <dbReference type="Rhea" id="RHEA-COMP:20101"/>
        <dbReference type="ChEBI" id="CHEBI:15377"/>
        <dbReference type="ChEBI" id="CHEBI:43474"/>
        <dbReference type="ChEBI" id="CHEBI:46858"/>
        <dbReference type="ChEBI" id="CHEBI:61978"/>
        <dbReference type="EC" id="3.1.3.48"/>
    </reaction>
</comment>
<evidence type="ECO:0000256" key="4">
    <source>
        <dbReference type="ARBA" id="ARBA00051722"/>
    </source>
</evidence>
<keyword evidence="8" id="KW-1185">Reference proteome</keyword>
<dbReference type="GO" id="GO:0004725">
    <property type="term" value="F:protein tyrosine phosphatase activity"/>
    <property type="evidence" value="ECO:0007669"/>
    <property type="project" value="UniProtKB-EC"/>
</dbReference>
<reference evidence="6 7" key="1">
    <citation type="submission" date="2018-06" db="EMBL/GenBank/DDBJ databases">
        <title>Complete Genome Sequence of Desulfobacter hydrogenophilus (DSM3380).</title>
        <authorList>
            <person name="Marietou A."/>
            <person name="Schreiber L."/>
            <person name="Marshall I."/>
            <person name="Jorgensen B."/>
        </authorList>
    </citation>
    <scope>NUCLEOTIDE SEQUENCE [LARGE SCALE GENOMIC DNA]</scope>
    <source>
        <strain evidence="6 7">DSM 3380</strain>
    </source>
</reference>
<dbReference type="OrthoDB" id="9788539at2"/>
<keyword evidence="3" id="KW-0378">Hydrolase</keyword>
<organism evidence="6 7">
    <name type="scientific">Desulfobacter hydrogenophilus</name>
    <dbReference type="NCBI Taxonomy" id="2291"/>
    <lineage>
        <taxon>Bacteria</taxon>
        <taxon>Pseudomonadati</taxon>
        <taxon>Thermodesulfobacteriota</taxon>
        <taxon>Desulfobacteria</taxon>
        <taxon>Desulfobacterales</taxon>
        <taxon>Desulfobacteraceae</taxon>
        <taxon>Desulfobacter</taxon>
    </lineage>
</organism>
<dbReference type="SUPFAM" id="SSF89550">
    <property type="entry name" value="PHP domain-like"/>
    <property type="match status" value="1"/>
</dbReference>
<dbReference type="EMBL" id="QLNI01000061">
    <property type="protein sequence ID" value="RAM00149.1"/>
    <property type="molecule type" value="Genomic_DNA"/>
</dbReference>
<evidence type="ECO:0000256" key="1">
    <source>
        <dbReference type="ARBA" id="ARBA00005750"/>
    </source>
</evidence>
<dbReference type="Proteomes" id="UP000293902">
    <property type="component" value="Chromosome"/>
</dbReference>
<dbReference type="GO" id="GO:0030145">
    <property type="term" value="F:manganese ion binding"/>
    <property type="evidence" value="ECO:0007669"/>
    <property type="project" value="InterPro"/>
</dbReference>
<reference evidence="5 8" key="2">
    <citation type="submission" date="2019-02" db="EMBL/GenBank/DDBJ databases">
        <title>Complete genome sequence of Desulfobacter hydrogenophilus AcRS1.</title>
        <authorList>
            <person name="Marietou A."/>
            <person name="Lund M.B."/>
            <person name="Marshall I.P.G."/>
            <person name="Schreiber L."/>
            <person name="Jorgensen B."/>
        </authorList>
    </citation>
    <scope>NUCLEOTIDE SEQUENCE [LARGE SCALE GENOMIC DNA]</scope>
    <source>
        <strain evidence="5 8">AcRS1</strain>
    </source>
</reference>
<dbReference type="EMBL" id="CP036313">
    <property type="protein sequence ID" value="QBH15084.1"/>
    <property type="molecule type" value="Genomic_DNA"/>
</dbReference>
<dbReference type="Gene3D" id="3.20.20.140">
    <property type="entry name" value="Metal-dependent hydrolases"/>
    <property type="match status" value="1"/>
</dbReference>
<evidence type="ECO:0000313" key="8">
    <source>
        <dbReference type="Proteomes" id="UP000293902"/>
    </source>
</evidence>
<dbReference type="PANTHER" id="PTHR39181:SF1">
    <property type="entry name" value="TYROSINE-PROTEIN PHOSPHATASE YWQE"/>
    <property type="match status" value="1"/>
</dbReference>
<accession>A0A328F709</accession>
<dbReference type="AlphaFoldDB" id="A0A328F709"/>
<comment type="similarity">
    <text evidence="1">Belongs to the metallo-dependent hydrolases superfamily. CpsB/CapC family.</text>
</comment>
<proteinExistence type="inferred from homology"/>
<dbReference type="RefSeq" id="WP_111960154.1">
    <property type="nucleotide sequence ID" value="NZ_CP036313.1"/>
</dbReference>
<evidence type="ECO:0000256" key="3">
    <source>
        <dbReference type="ARBA" id="ARBA00022801"/>
    </source>
</evidence>
<dbReference type="InterPro" id="IPR016195">
    <property type="entry name" value="Pol/histidinol_Pase-like"/>
</dbReference>
<dbReference type="PANTHER" id="PTHR39181">
    <property type="entry name" value="TYROSINE-PROTEIN PHOSPHATASE YWQE"/>
    <property type="match status" value="1"/>
</dbReference>
<dbReference type="Proteomes" id="UP000248798">
    <property type="component" value="Unassembled WGS sequence"/>
</dbReference>
<evidence type="ECO:0000313" key="7">
    <source>
        <dbReference type="Proteomes" id="UP000248798"/>
    </source>
</evidence>
<gene>
    <name evidence="6" type="ORF">DO021_20515</name>
    <name evidence="5" type="ORF">EYB58_20460</name>
</gene>
<evidence type="ECO:0000256" key="2">
    <source>
        <dbReference type="ARBA" id="ARBA00013064"/>
    </source>
</evidence>
<name>A0A328F709_9BACT</name>
<sequence>MFDTHSHILYGMDDGSKRLSHSLGFAKQALKQGVHTLFATPHCYDGVYNCTKADILEACRRFSHDLSAAGLPLEVLPGAEIRVNHDLIEVFDNGDLLTLNNAGAYLLIELPLHLYLRLKLKNY</sequence>